<dbReference type="Pfam" id="PF04909">
    <property type="entry name" value="Amidohydro_2"/>
    <property type="match status" value="1"/>
</dbReference>
<comment type="similarity">
    <text evidence="1">Belongs to the metallo-dependent hydrolases superfamily.</text>
</comment>
<evidence type="ECO:0000259" key="2">
    <source>
        <dbReference type="Pfam" id="PF04909"/>
    </source>
</evidence>
<keyword evidence="3" id="KW-0378">Hydrolase</keyword>
<dbReference type="EMBL" id="POTW01000065">
    <property type="protein sequence ID" value="PZF81157.1"/>
    <property type="molecule type" value="Genomic_DNA"/>
</dbReference>
<proteinExistence type="inferred from homology"/>
<reference evidence="3 4" key="1">
    <citation type="submission" date="2018-01" db="EMBL/GenBank/DDBJ databases">
        <title>Draft genome sequence of Jiangella sp. GTF31.</title>
        <authorList>
            <person name="Sahin N."/>
            <person name="Ay H."/>
            <person name="Saygin H."/>
        </authorList>
    </citation>
    <scope>NUCLEOTIDE SEQUENCE [LARGE SCALE GENOMIC DNA]</scope>
    <source>
        <strain evidence="3 4">GTF31</strain>
    </source>
</reference>
<feature type="domain" description="Amidohydrolase-related" evidence="2">
    <location>
        <begin position="2"/>
        <end position="270"/>
    </location>
</feature>
<evidence type="ECO:0000313" key="3">
    <source>
        <dbReference type="EMBL" id="PZF81157.1"/>
    </source>
</evidence>
<sequence>MVDAHHHLWDPAVRPYPWMTGPAAPLRRRFGTDGLAAALAGTDVTATVVVQAVADPGETAELLRIADDNGNPVAGVVGWADLTAPDVAETLAHPSLVGVRHQTHDEPDPRWLLRPDVRRGLGAVQDAGLPFDLLIRGREVPAAVELATREPRLRLVVDHAAKPAIASGDWDTWLAGITELAAFPQVSCKISGLVTEADPHRWREQGVERYARRVIDLFGPDRTMFGSDWPVCTLAATYQDVLDIAADATAHLRDADRRAVLDHTARHVYFQRRKP</sequence>
<dbReference type="InterPro" id="IPR052350">
    <property type="entry name" value="Metallo-dep_Lactonases"/>
</dbReference>
<dbReference type="SUPFAM" id="SSF51556">
    <property type="entry name" value="Metallo-dependent hydrolases"/>
    <property type="match status" value="1"/>
</dbReference>
<name>A0A2W2BZQ2_9ACTN</name>
<dbReference type="InterPro" id="IPR006680">
    <property type="entry name" value="Amidohydro-rel"/>
</dbReference>
<organism evidence="3 4">
    <name type="scientific">Jiangella anatolica</name>
    <dbReference type="NCBI Taxonomy" id="2670374"/>
    <lineage>
        <taxon>Bacteria</taxon>
        <taxon>Bacillati</taxon>
        <taxon>Actinomycetota</taxon>
        <taxon>Actinomycetes</taxon>
        <taxon>Jiangellales</taxon>
        <taxon>Jiangellaceae</taxon>
        <taxon>Jiangella</taxon>
    </lineage>
</organism>
<evidence type="ECO:0000256" key="1">
    <source>
        <dbReference type="ARBA" id="ARBA00038310"/>
    </source>
</evidence>
<dbReference type="GO" id="GO:0016787">
    <property type="term" value="F:hydrolase activity"/>
    <property type="evidence" value="ECO:0007669"/>
    <property type="project" value="UniProtKB-KW"/>
</dbReference>
<evidence type="ECO:0000313" key="4">
    <source>
        <dbReference type="Proteomes" id="UP000248764"/>
    </source>
</evidence>
<dbReference type="AlphaFoldDB" id="A0A2W2BZQ2"/>
<comment type="caution">
    <text evidence="3">The sequence shown here is derived from an EMBL/GenBank/DDBJ whole genome shotgun (WGS) entry which is preliminary data.</text>
</comment>
<accession>A0A2W2BZQ2</accession>
<dbReference type="Gene3D" id="3.20.20.140">
    <property type="entry name" value="Metal-dependent hydrolases"/>
    <property type="match status" value="1"/>
</dbReference>
<dbReference type="PANTHER" id="PTHR43569">
    <property type="entry name" value="AMIDOHYDROLASE"/>
    <property type="match status" value="1"/>
</dbReference>
<dbReference type="Proteomes" id="UP000248764">
    <property type="component" value="Unassembled WGS sequence"/>
</dbReference>
<keyword evidence="4" id="KW-1185">Reference proteome</keyword>
<gene>
    <name evidence="3" type="ORF">C1I92_22465</name>
</gene>
<protein>
    <submittedName>
        <fullName evidence="3">Amidohydrolase</fullName>
    </submittedName>
</protein>
<dbReference type="InterPro" id="IPR032466">
    <property type="entry name" value="Metal_Hydrolase"/>
</dbReference>
<dbReference type="PANTHER" id="PTHR43569:SF2">
    <property type="entry name" value="AMIDOHYDROLASE-RELATED DOMAIN-CONTAINING PROTEIN"/>
    <property type="match status" value="1"/>
</dbReference>